<dbReference type="InterPro" id="IPR043502">
    <property type="entry name" value="DNA/RNA_pol_sf"/>
</dbReference>
<gene>
    <name evidence="2" type="ORF">Scaly_2644700</name>
</gene>
<dbReference type="InterPro" id="IPR043128">
    <property type="entry name" value="Rev_trsase/Diguanyl_cyclase"/>
</dbReference>
<dbReference type="PANTHER" id="PTHR33240">
    <property type="entry name" value="OS08G0508500 PROTEIN"/>
    <property type="match status" value="1"/>
</dbReference>
<reference evidence="2" key="1">
    <citation type="submission" date="2020-06" db="EMBL/GenBank/DDBJ databases">
        <authorList>
            <person name="Li T."/>
            <person name="Hu X."/>
            <person name="Zhang T."/>
            <person name="Song X."/>
            <person name="Zhang H."/>
            <person name="Dai N."/>
            <person name="Sheng W."/>
            <person name="Hou X."/>
            <person name="Wei L."/>
        </authorList>
    </citation>
    <scope>NUCLEOTIDE SEQUENCE</scope>
    <source>
        <strain evidence="2">KEN8</strain>
        <tissue evidence="2">Leaf</tissue>
    </source>
</reference>
<comment type="caution">
    <text evidence="2">The sequence shown here is derived from an EMBL/GenBank/DDBJ whole genome shotgun (WGS) entry which is preliminary data.</text>
</comment>
<dbReference type="AlphaFoldDB" id="A0AAW2J950"/>
<dbReference type="SUPFAM" id="SSF56672">
    <property type="entry name" value="DNA/RNA polymerases"/>
    <property type="match status" value="1"/>
</dbReference>
<dbReference type="EMBL" id="JACGWM010001590">
    <property type="protein sequence ID" value="KAL0291254.1"/>
    <property type="molecule type" value="Genomic_DNA"/>
</dbReference>
<accession>A0AAW2J950</accession>
<name>A0AAW2J950_9LAMI</name>
<sequence>MEDAHTAKKECRGEKRKDMKRRYKTPPHPVRSGLKNSHNDALVIAALLANYEVGRIFIVLESSADILFGDAYNQMRLGDTPMENVNTSLYSFAGEVVHPRGMISLPLTLGTGSTLRAFLIKFWVVDTPSAYNAIFWRPTLNTFQAIISTYHVKIKFPTTGSGGKVQGEPRGLPPRIDQLVDSTSGCELLSMTDVSQGYHQIMLAPKNRKRVSTSASTLYYVAISFGLKNIRATNQRLVDKIFCPQIRKNVEVCIDDMLVKSKEAKDHITDLEENFSLTTMKEKCAFEMQRERFLRFMATQRGIEANPLKIKVILNMEVPINVNEVQRLMGRIAALCRFISKTVEKNLPFFKELRKAKKLSGIPPANEHSKNSRSI</sequence>
<protein>
    <recommendedName>
        <fullName evidence="3">Reverse transcriptase domain-containing protein</fullName>
    </recommendedName>
</protein>
<feature type="region of interest" description="Disordered" evidence="1">
    <location>
        <begin position="1"/>
        <end position="32"/>
    </location>
</feature>
<reference evidence="2" key="2">
    <citation type="journal article" date="2024" name="Plant">
        <title>Genomic evolution and insights into agronomic trait innovations of Sesamum species.</title>
        <authorList>
            <person name="Miao H."/>
            <person name="Wang L."/>
            <person name="Qu L."/>
            <person name="Liu H."/>
            <person name="Sun Y."/>
            <person name="Le M."/>
            <person name="Wang Q."/>
            <person name="Wei S."/>
            <person name="Zheng Y."/>
            <person name="Lin W."/>
            <person name="Duan Y."/>
            <person name="Cao H."/>
            <person name="Xiong S."/>
            <person name="Wang X."/>
            <person name="Wei L."/>
            <person name="Li C."/>
            <person name="Ma Q."/>
            <person name="Ju M."/>
            <person name="Zhao R."/>
            <person name="Li G."/>
            <person name="Mu C."/>
            <person name="Tian Q."/>
            <person name="Mei H."/>
            <person name="Zhang T."/>
            <person name="Gao T."/>
            <person name="Zhang H."/>
        </authorList>
    </citation>
    <scope>NUCLEOTIDE SEQUENCE</scope>
    <source>
        <strain evidence="2">KEN8</strain>
    </source>
</reference>
<evidence type="ECO:0000256" key="1">
    <source>
        <dbReference type="SAM" id="MobiDB-lite"/>
    </source>
</evidence>
<proteinExistence type="predicted"/>
<evidence type="ECO:0000313" key="2">
    <source>
        <dbReference type="EMBL" id="KAL0291254.1"/>
    </source>
</evidence>
<dbReference type="PANTHER" id="PTHR33240:SF8">
    <property type="entry name" value="OS03G0439900 PROTEIN"/>
    <property type="match status" value="1"/>
</dbReference>
<dbReference type="Gene3D" id="3.30.70.270">
    <property type="match status" value="1"/>
</dbReference>
<feature type="compositionally biased region" description="Basic and acidic residues" evidence="1">
    <location>
        <begin position="1"/>
        <end position="17"/>
    </location>
</feature>
<organism evidence="2">
    <name type="scientific">Sesamum calycinum</name>
    <dbReference type="NCBI Taxonomy" id="2727403"/>
    <lineage>
        <taxon>Eukaryota</taxon>
        <taxon>Viridiplantae</taxon>
        <taxon>Streptophyta</taxon>
        <taxon>Embryophyta</taxon>
        <taxon>Tracheophyta</taxon>
        <taxon>Spermatophyta</taxon>
        <taxon>Magnoliopsida</taxon>
        <taxon>eudicotyledons</taxon>
        <taxon>Gunneridae</taxon>
        <taxon>Pentapetalae</taxon>
        <taxon>asterids</taxon>
        <taxon>lamiids</taxon>
        <taxon>Lamiales</taxon>
        <taxon>Pedaliaceae</taxon>
        <taxon>Sesamum</taxon>
    </lineage>
</organism>
<dbReference type="CDD" id="cd01647">
    <property type="entry name" value="RT_LTR"/>
    <property type="match status" value="1"/>
</dbReference>
<evidence type="ECO:0008006" key="3">
    <source>
        <dbReference type="Google" id="ProtNLM"/>
    </source>
</evidence>